<dbReference type="PROSITE" id="PS50294">
    <property type="entry name" value="WD_REPEATS_REGION"/>
    <property type="match status" value="1"/>
</dbReference>
<evidence type="ECO:0000313" key="8">
    <source>
        <dbReference type="EMBL" id="CAD7405405.1"/>
    </source>
</evidence>
<dbReference type="GO" id="GO:0043161">
    <property type="term" value="P:proteasome-mediated ubiquitin-dependent protein catabolic process"/>
    <property type="evidence" value="ECO:0007669"/>
    <property type="project" value="TreeGrafter"/>
</dbReference>
<dbReference type="PANTHER" id="PTHR22852">
    <property type="entry name" value="LETHAL 2 DENTICLELESS PROTEIN RETINOIC ACID-REGULATED NUCLEAR MATRIX-ASSOCIATED PROTEIN"/>
    <property type="match status" value="1"/>
</dbReference>
<proteinExistence type="inferred from homology"/>
<dbReference type="InterPro" id="IPR036322">
    <property type="entry name" value="WD40_repeat_dom_sf"/>
</dbReference>
<dbReference type="GO" id="GO:0007095">
    <property type="term" value="P:mitotic G2 DNA damage checkpoint signaling"/>
    <property type="evidence" value="ECO:0007669"/>
    <property type="project" value="TreeGrafter"/>
</dbReference>
<comment type="pathway">
    <text evidence="1">Protein modification; protein ubiquitination.</text>
</comment>
<protein>
    <submittedName>
        <fullName evidence="8">Uncharacterized protein</fullName>
    </submittedName>
</protein>
<evidence type="ECO:0000256" key="1">
    <source>
        <dbReference type="ARBA" id="ARBA00004906"/>
    </source>
</evidence>
<name>A0A7R9CZQ1_TIMCR</name>
<feature type="region of interest" description="Disordered" evidence="7">
    <location>
        <begin position="326"/>
        <end position="346"/>
    </location>
</feature>
<dbReference type="InterPro" id="IPR001680">
    <property type="entry name" value="WD40_rpt"/>
</dbReference>
<gene>
    <name evidence="8" type="ORF">TCEB3V08_LOCUS7965</name>
</gene>
<evidence type="ECO:0000256" key="7">
    <source>
        <dbReference type="SAM" id="MobiDB-lite"/>
    </source>
</evidence>
<accession>A0A7R9CZQ1</accession>
<keyword evidence="2 6" id="KW-0853">WD repeat</keyword>
<sequence>MTTFSNPVMASQAHLNAIFDLAWMDGEMKLVTVSGDHRAILWDLTEGLHPITMFLGHTRSVKTVAFRPDDKAVFVTGGRDGNINVWDVRSREGASCEKPDNFIPNCHQPSSEFITSVPLSDEFITAVPLSEFITAVPSSEFITTVPLSEFITAVPSSEFITAVPSSEFITALLLSEFITSVPSSEFITTVPSSEFITAVPSSEFITAVPLSEFITTVPLSESITAVSSGEFITAVPLSEFITAVPSSEFITAVPSSEFITAIPFSEFITAVPSSEFITAVPSSEFTTAVPLSESITAVPLSESITAVPLSEFITAVPSSEFITAVPSTTPGSGSKSRRDKGALSNSSRANSITGLVYQDPFTLLSCSASGGLIKVWDLRKNYSVYKRAPVPLHVLPHPGGTSRNSFTSLVLDPGRVRLYASCIDDVIYCYNVATYGKTPGEWLYLYILASTPTNLQPGLIATYTGHLNSTFYVKSDVSPDGRYLLSGSSDGKPCVWNTSQPGGPLVHLVGHGEEVTAVTWSADCDMKIVTCSDEPTHRIWRVGLEDESENDYQLLGWAETFVTENKCRSSETLQPIKHYICSEPNTPGPTICSDTFSSCEDLTMTTDSTVSKRKSSPGSVCNHTMNENRCKKQKLQMRGSVQLCTPPKSLPVASSDGFKDFSSYLYPRGEDVLSPTSNLPNFVRNKSSSLHTCSRVLLQKENVDWLTKLRKRKMEKPLNVSETGETPKQRTRSQSVLECRSKVKGAQPPEIMDRQLINMQNRALLLDAVFSSTNDCNLASHLLSSHRALLPTLPTRRSLSPNKLLLARIRATYEKEGNGGAKQKKIVPLLQLARDARRVNTFEFRMF</sequence>
<feature type="repeat" description="WD" evidence="6">
    <location>
        <begin position="11"/>
        <end position="47"/>
    </location>
</feature>
<evidence type="ECO:0000256" key="6">
    <source>
        <dbReference type="PROSITE-ProRule" id="PRU00221"/>
    </source>
</evidence>
<keyword evidence="4" id="KW-0833">Ubl conjugation pathway</keyword>
<dbReference type="Pfam" id="PF00400">
    <property type="entry name" value="WD40"/>
    <property type="match status" value="3"/>
</dbReference>
<feature type="region of interest" description="Disordered" evidence="7">
    <location>
        <begin position="716"/>
        <end position="735"/>
    </location>
</feature>
<dbReference type="GO" id="GO:0005634">
    <property type="term" value="C:nucleus"/>
    <property type="evidence" value="ECO:0007669"/>
    <property type="project" value="TreeGrafter"/>
</dbReference>
<dbReference type="InterPro" id="IPR015943">
    <property type="entry name" value="WD40/YVTN_repeat-like_dom_sf"/>
</dbReference>
<organism evidence="8">
    <name type="scientific">Timema cristinae</name>
    <name type="common">Walking stick</name>
    <dbReference type="NCBI Taxonomy" id="61476"/>
    <lineage>
        <taxon>Eukaryota</taxon>
        <taxon>Metazoa</taxon>
        <taxon>Ecdysozoa</taxon>
        <taxon>Arthropoda</taxon>
        <taxon>Hexapoda</taxon>
        <taxon>Insecta</taxon>
        <taxon>Pterygota</taxon>
        <taxon>Neoptera</taxon>
        <taxon>Polyneoptera</taxon>
        <taxon>Phasmatodea</taxon>
        <taxon>Timematodea</taxon>
        <taxon>Timematoidea</taxon>
        <taxon>Timematidae</taxon>
        <taxon>Timema</taxon>
    </lineage>
</organism>
<dbReference type="InterPro" id="IPR051865">
    <property type="entry name" value="WD-repeat_CDT2_adapter"/>
</dbReference>
<dbReference type="PROSITE" id="PS50082">
    <property type="entry name" value="WD_REPEATS_2"/>
    <property type="match status" value="3"/>
</dbReference>
<dbReference type="PROSITE" id="PS00678">
    <property type="entry name" value="WD_REPEATS_1"/>
    <property type="match status" value="1"/>
</dbReference>
<dbReference type="SMART" id="SM00320">
    <property type="entry name" value="WD40"/>
    <property type="match status" value="6"/>
</dbReference>
<dbReference type="EMBL" id="OC319442">
    <property type="protein sequence ID" value="CAD7405405.1"/>
    <property type="molecule type" value="Genomic_DNA"/>
</dbReference>
<evidence type="ECO:0000256" key="5">
    <source>
        <dbReference type="ARBA" id="ARBA00038344"/>
    </source>
</evidence>
<comment type="similarity">
    <text evidence="5">Belongs to the WD repeat cdt2 family.</text>
</comment>
<dbReference type="InterPro" id="IPR019775">
    <property type="entry name" value="WD40_repeat_CS"/>
</dbReference>
<evidence type="ECO:0000256" key="3">
    <source>
        <dbReference type="ARBA" id="ARBA00022737"/>
    </source>
</evidence>
<reference evidence="8" key="1">
    <citation type="submission" date="2020-11" db="EMBL/GenBank/DDBJ databases">
        <authorList>
            <person name="Tran Van P."/>
        </authorList>
    </citation>
    <scope>NUCLEOTIDE SEQUENCE</scope>
</reference>
<dbReference type="GO" id="GO:0030674">
    <property type="term" value="F:protein-macromolecule adaptor activity"/>
    <property type="evidence" value="ECO:0007669"/>
    <property type="project" value="TreeGrafter"/>
</dbReference>
<feature type="repeat" description="WD" evidence="6">
    <location>
        <begin position="54"/>
        <end position="96"/>
    </location>
</feature>
<feature type="repeat" description="WD" evidence="6">
    <location>
        <begin position="508"/>
        <end position="542"/>
    </location>
</feature>
<dbReference type="AlphaFoldDB" id="A0A7R9CZQ1"/>
<dbReference type="PANTHER" id="PTHR22852:SF0">
    <property type="entry name" value="DENTICLELESS PROTEIN HOMOLOG"/>
    <property type="match status" value="1"/>
</dbReference>
<evidence type="ECO:0000256" key="4">
    <source>
        <dbReference type="ARBA" id="ARBA00022786"/>
    </source>
</evidence>
<keyword evidence="3" id="KW-0677">Repeat</keyword>
<feature type="compositionally biased region" description="Polar residues" evidence="7">
    <location>
        <begin position="720"/>
        <end position="735"/>
    </location>
</feature>
<evidence type="ECO:0000256" key="2">
    <source>
        <dbReference type="ARBA" id="ARBA00022574"/>
    </source>
</evidence>
<dbReference type="Gene3D" id="2.130.10.10">
    <property type="entry name" value="YVTN repeat-like/Quinoprotein amine dehydrogenase"/>
    <property type="match status" value="2"/>
</dbReference>
<dbReference type="SUPFAM" id="SSF50978">
    <property type="entry name" value="WD40 repeat-like"/>
    <property type="match status" value="1"/>
</dbReference>